<dbReference type="PANTHER" id="PTHR43011:SF1">
    <property type="entry name" value="IRON-SULFUR CLUSTER ASSEMBLY 2 HOMOLOG, MITOCHONDRIAL"/>
    <property type="match status" value="1"/>
</dbReference>
<dbReference type="SUPFAM" id="SSF89360">
    <property type="entry name" value="HesB-like domain"/>
    <property type="match status" value="1"/>
</dbReference>
<dbReference type="AlphaFoldDB" id="A0A3B1ALQ3"/>
<sequence>MSAQPEFNKTLSDEINIMPAAHEKLVELLSNEEDINGVRIFVSGGGCSGMTYGMTFSETPSEYDATLEKDGLTLYIDAIALGYLNGVEIDFVQQGMGASFVFRNAFAATGGSGACGGCGSAG</sequence>
<dbReference type="Gene3D" id="2.60.300.12">
    <property type="entry name" value="HesB-like domain"/>
    <property type="match status" value="1"/>
</dbReference>
<gene>
    <name evidence="2" type="ORF">MNBD_GAMMA20-1974</name>
</gene>
<accession>A0A3B1ALQ3</accession>
<dbReference type="PANTHER" id="PTHR43011">
    <property type="entry name" value="IRON-SULFUR CLUSTER ASSEMBLY 2 HOMOLOG, MITOCHONDRIAL"/>
    <property type="match status" value="1"/>
</dbReference>
<evidence type="ECO:0000313" key="2">
    <source>
        <dbReference type="EMBL" id="VAW99229.1"/>
    </source>
</evidence>
<name>A0A3B1ALQ3_9ZZZZ</name>
<dbReference type="InterPro" id="IPR000361">
    <property type="entry name" value="ATAP_core_dom"/>
</dbReference>
<dbReference type="NCBIfam" id="TIGR00049">
    <property type="entry name" value="iron-sulfur cluster assembly accessory protein"/>
    <property type="match status" value="1"/>
</dbReference>
<protein>
    <recommendedName>
        <fullName evidence="1">Core domain-containing protein</fullName>
    </recommendedName>
</protein>
<organism evidence="2">
    <name type="scientific">hydrothermal vent metagenome</name>
    <dbReference type="NCBI Taxonomy" id="652676"/>
    <lineage>
        <taxon>unclassified sequences</taxon>
        <taxon>metagenomes</taxon>
        <taxon>ecological metagenomes</taxon>
    </lineage>
</organism>
<feature type="domain" description="Core" evidence="1">
    <location>
        <begin position="14"/>
        <end position="107"/>
    </location>
</feature>
<dbReference type="GO" id="GO:0051539">
    <property type="term" value="F:4 iron, 4 sulfur cluster binding"/>
    <property type="evidence" value="ECO:0007669"/>
    <property type="project" value="TreeGrafter"/>
</dbReference>
<dbReference type="GO" id="GO:0016226">
    <property type="term" value="P:iron-sulfur cluster assembly"/>
    <property type="evidence" value="ECO:0007669"/>
    <property type="project" value="InterPro"/>
</dbReference>
<dbReference type="InterPro" id="IPR035903">
    <property type="entry name" value="HesB-like_dom_sf"/>
</dbReference>
<dbReference type="GO" id="GO:0005506">
    <property type="term" value="F:iron ion binding"/>
    <property type="evidence" value="ECO:0007669"/>
    <property type="project" value="TreeGrafter"/>
</dbReference>
<evidence type="ECO:0000259" key="1">
    <source>
        <dbReference type="Pfam" id="PF01521"/>
    </source>
</evidence>
<dbReference type="EMBL" id="UOFU01000164">
    <property type="protein sequence ID" value="VAW99229.1"/>
    <property type="molecule type" value="Genomic_DNA"/>
</dbReference>
<proteinExistence type="predicted"/>
<dbReference type="GO" id="GO:0051537">
    <property type="term" value="F:2 iron, 2 sulfur cluster binding"/>
    <property type="evidence" value="ECO:0007669"/>
    <property type="project" value="TreeGrafter"/>
</dbReference>
<dbReference type="InterPro" id="IPR016092">
    <property type="entry name" value="ATAP"/>
</dbReference>
<reference evidence="2" key="1">
    <citation type="submission" date="2018-06" db="EMBL/GenBank/DDBJ databases">
        <authorList>
            <person name="Zhirakovskaya E."/>
        </authorList>
    </citation>
    <scope>NUCLEOTIDE SEQUENCE</scope>
</reference>
<dbReference type="Pfam" id="PF01521">
    <property type="entry name" value="Fe-S_biosyn"/>
    <property type="match status" value="1"/>
</dbReference>